<feature type="compositionally biased region" description="Basic residues" evidence="1">
    <location>
        <begin position="167"/>
        <end position="182"/>
    </location>
</feature>
<gene>
    <name evidence="2" type="ORF">QTG54_010058</name>
</gene>
<keyword evidence="3" id="KW-1185">Reference proteome</keyword>
<evidence type="ECO:0000313" key="2">
    <source>
        <dbReference type="EMBL" id="KAK1739515.1"/>
    </source>
</evidence>
<feature type="compositionally biased region" description="Polar residues" evidence="1">
    <location>
        <begin position="1"/>
        <end position="23"/>
    </location>
</feature>
<feature type="region of interest" description="Disordered" evidence="1">
    <location>
        <begin position="1"/>
        <end position="67"/>
    </location>
</feature>
<dbReference type="AlphaFoldDB" id="A0AAD9DBA8"/>
<reference evidence="2" key="1">
    <citation type="submission" date="2023-06" db="EMBL/GenBank/DDBJ databases">
        <title>Survivors Of The Sea: Transcriptome response of Skeletonema marinoi to long-term dormancy.</title>
        <authorList>
            <person name="Pinder M.I.M."/>
            <person name="Kourtchenko O."/>
            <person name="Robertson E.K."/>
            <person name="Larsson T."/>
            <person name="Maumus F."/>
            <person name="Osuna-Cruz C.M."/>
            <person name="Vancaester E."/>
            <person name="Stenow R."/>
            <person name="Vandepoele K."/>
            <person name="Ploug H."/>
            <person name="Bruchert V."/>
            <person name="Godhe A."/>
            <person name="Topel M."/>
        </authorList>
    </citation>
    <scope>NUCLEOTIDE SEQUENCE</scope>
    <source>
        <strain evidence="2">R05AC</strain>
    </source>
</reference>
<proteinExistence type="predicted"/>
<dbReference type="Proteomes" id="UP001224775">
    <property type="component" value="Unassembled WGS sequence"/>
</dbReference>
<sequence>MENVVNSNAIATANMQAAGTTGLKNKKSSKSKKKKSSTRPKLRPVETLPSVEDDEDNLERDGLGYGDIMVVPPPTPRDKLFSDMYRLEQDITTLPKFSDEWFGVKAELAVVQMKLDDWDNSTPTAKGGRMETPVVTTNAAYQDIIKHISNEEESQQQQPSSEWQPVNKKKKNKKSSRKKNRPKLTPQSVEKKEEGDEEDGLGFNDILLTKKQSNKAPVVVVDEHTTLLVDGGGSTVVAPQPQSNAVGDWLLRGVIGTMFCILVFKFLLP</sequence>
<feature type="region of interest" description="Disordered" evidence="1">
    <location>
        <begin position="151"/>
        <end position="200"/>
    </location>
</feature>
<feature type="compositionally biased region" description="Basic residues" evidence="1">
    <location>
        <begin position="24"/>
        <end position="42"/>
    </location>
</feature>
<accession>A0AAD9DBA8</accession>
<organism evidence="2 3">
    <name type="scientific">Skeletonema marinoi</name>
    <dbReference type="NCBI Taxonomy" id="267567"/>
    <lineage>
        <taxon>Eukaryota</taxon>
        <taxon>Sar</taxon>
        <taxon>Stramenopiles</taxon>
        <taxon>Ochrophyta</taxon>
        <taxon>Bacillariophyta</taxon>
        <taxon>Coscinodiscophyceae</taxon>
        <taxon>Thalassiosirophycidae</taxon>
        <taxon>Thalassiosirales</taxon>
        <taxon>Skeletonemataceae</taxon>
        <taxon>Skeletonema</taxon>
        <taxon>Skeletonema marinoi-dohrnii complex</taxon>
    </lineage>
</organism>
<evidence type="ECO:0000313" key="3">
    <source>
        <dbReference type="Proteomes" id="UP001224775"/>
    </source>
</evidence>
<comment type="caution">
    <text evidence="2">The sequence shown here is derived from an EMBL/GenBank/DDBJ whole genome shotgun (WGS) entry which is preliminary data.</text>
</comment>
<dbReference type="EMBL" id="JATAAI010000018">
    <property type="protein sequence ID" value="KAK1739515.1"/>
    <property type="molecule type" value="Genomic_DNA"/>
</dbReference>
<evidence type="ECO:0000256" key="1">
    <source>
        <dbReference type="SAM" id="MobiDB-lite"/>
    </source>
</evidence>
<name>A0AAD9DBA8_9STRA</name>
<protein>
    <submittedName>
        <fullName evidence="2">Uncharacterized protein</fullName>
    </submittedName>
</protein>